<dbReference type="AlphaFoldDB" id="A0A1D7W5G6"/>
<evidence type="ECO:0000313" key="1">
    <source>
        <dbReference type="EMBL" id="AOP54212.1"/>
    </source>
</evidence>
<accession>A0A1D7W5G6</accession>
<evidence type="ECO:0000313" key="5">
    <source>
        <dbReference type="Proteomes" id="UP000218377"/>
    </source>
</evidence>
<evidence type="ECO:0000313" key="3">
    <source>
        <dbReference type="EMBL" id="PCC17054.1"/>
    </source>
</evidence>
<protein>
    <submittedName>
        <fullName evidence="1">Uncharacterized protein</fullName>
    </submittedName>
</protein>
<evidence type="ECO:0000313" key="6">
    <source>
        <dbReference type="Proteomes" id="UP000282731"/>
    </source>
</evidence>
<dbReference type="KEGG" id="blin:BLSMQ_2506"/>
<reference evidence="3 5" key="3">
    <citation type="journal article" date="2017" name="Elife">
        <title>Extensive horizontal gene transfer in cheese-associated bacteria.</title>
        <authorList>
            <person name="Bonham K.S."/>
            <person name="Wolfe B.E."/>
            <person name="Dutton R.J."/>
        </authorList>
    </citation>
    <scope>NUCLEOTIDE SEQUENCE [LARGE SCALE GENOMIC DNA]</scope>
    <source>
        <strain evidence="3 5">JB5</strain>
    </source>
</reference>
<dbReference type="Proteomes" id="UP000218377">
    <property type="component" value="Unassembled WGS sequence"/>
</dbReference>
<reference evidence="2 6" key="4">
    <citation type="submission" date="2017-12" db="EMBL/GenBank/DDBJ databases">
        <authorList>
            <person name="Levesque S."/>
        </authorList>
    </citation>
    <scope>NUCLEOTIDE SEQUENCE [LARGE SCALE GENOMIC DNA]</scope>
    <source>
        <strain evidence="2 6">SMQ-1420</strain>
    </source>
</reference>
<evidence type="ECO:0000313" key="2">
    <source>
        <dbReference type="EMBL" id="AZT97808.1"/>
    </source>
</evidence>
<dbReference type="EMBL" id="CP017150">
    <property type="protein sequence ID" value="AOP54212.1"/>
    <property type="molecule type" value="Genomic_DNA"/>
</dbReference>
<dbReference type="EMBL" id="NRGX01000001">
    <property type="protein sequence ID" value="PCC17054.1"/>
    <property type="molecule type" value="Genomic_DNA"/>
</dbReference>
<reference evidence="2 6" key="5">
    <citation type="submission" date="2019-01" db="EMBL/GenBank/DDBJ databases">
        <title>Comparative genomic analysis of Brevibacterium aurantiacum sheds light on its evolution and its adaptation to smear-ripened cheeses.</title>
        <authorList>
            <person name="Moineau S."/>
        </authorList>
    </citation>
    <scope>NUCLEOTIDE SEQUENCE [LARGE SCALE GENOMIC DNA]</scope>
    <source>
        <strain evidence="2 6">SMQ-1420</strain>
    </source>
</reference>
<accession>A0A2A3WXX4</accession>
<dbReference type="GeneID" id="60906832"/>
<name>A0A1D7W5G6_BREAU</name>
<evidence type="ECO:0000313" key="4">
    <source>
        <dbReference type="Proteomes" id="UP000094793"/>
    </source>
</evidence>
<dbReference type="RefSeq" id="WP_069600409.1">
    <property type="nucleotide sequence ID" value="NZ_CP017150.1"/>
</dbReference>
<dbReference type="EMBL" id="CP025334">
    <property type="protein sequence ID" value="AZT97808.1"/>
    <property type="molecule type" value="Genomic_DNA"/>
</dbReference>
<reference evidence="4" key="2">
    <citation type="submission" date="2016-09" db="EMBL/GenBank/DDBJ databases">
        <title>Complete Genome Sequence of Brevibacterium linens SMQ-1335.</title>
        <authorList>
            <person name="de Melo A.G."/>
            <person name="Labrie S.J."/>
            <person name="Dumaresq J."/>
            <person name="Roberts R.J."/>
            <person name="Tremblay D.M."/>
            <person name="Moineau S."/>
        </authorList>
    </citation>
    <scope>NUCLEOTIDE SEQUENCE [LARGE SCALE GENOMIC DNA]</scope>
    <source>
        <strain evidence="4">SMQ-1335</strain>
    </source>
</reference>
<reference evidence="1" key="1">
    <citation type="submission" date="2016-09" db="EMBL/GenBank/DDBJ databases">
        <title>Complete Genome Sequence of Brevibacterium aurantiacum SMQ-1335.</title>
        <authorList>
            <person name="de Melo A.G."/>
            <person name="Labrie S.J."/>
            <person name="Dumaresq J."/>
            <person name="Roberts R.J."/>
            <person name="Tremblay D.M."/>
            <person name="Moineau S."/>
        </authorList>
    </citation>
    <scope>NUCLEOTIDE SEQUENCE</scope>
    <source>
        <strain evidence="1">SMQ-1335</strain>
    </source>
</reference>
<sequence length="100" mass="11232">MKCRITIKARWVDSWFLKLLSKLAAVVGHTEQPLNWSKPTDIEIEQDAPVRIGVGVRYIGRGKLLGVPVTELPAHSTSELNSGVITFRNGIWNHEPFKLV</sequence>
<gene>
    <name evidence="1" type="ORF">BLSMQ_2506</name>
    <name evidence="3" type="ORF">CIK79_01335</name>
    <name evidence="2" type="ORF">CXR27_12995</name>
</gene>
<proteinExistence type="predicted"/>
<dbReference type="Proteomes" id="UP000282731">
    <property type="component" value="Chromosome"/>
</dbReference>
<organism evidence="1 4">
    <name type="scientific">Brevibacterium aurantiacum</name>
    <dbReference type="NCBI Taxonomy" id="273384"/>
    <lineage>
        <taxon>Bacteria</taxon>
        <taxon>Bacillati</taxon>
        <taxon>Actinomycetota</taxon>
        <taxon>Actinomycetes</taxon>
        <taxon>Micrococcales</taxon>
        <taxon>Brevibacteriaceae</taxon>
        <taxon>Brevibacterium</taxon>
    </lineage>
</organism>
<dbReference type="Proteomes" id="UP000094793">
    <property type="component" value="Chromosome"/>
</dbReference>
<dbReference type="OrthoDB" id="13699at1696"/>